<dbReference type="SUPFAM" id="SSF56214">
    <property type="entry name" value="4'-phosphopantetheinyl transferase"/>
    <property type="match status" value="2"/>
</dbReference>
<feature type="domain" description="4'-phosphopantetheinyl transferase" evidence="3">
    <location>
        <begin position="106"/>
        <end position="174"/>
    </location>
</feature>
<gene>
    <name evidence="4" type="ORF">RR42_s2168</name>
</gene>
<comment type="similarity">
    <text evidence="1">Belongs to the P-Pant transferase superfamily. Gsp/Sfp/HetI/AcpT family.</text>
</comment>
<dbReference type="Proteomes" id="UP000031843">
    <property type="component" value="Chromosome secondary"/>
</dbReference>
<dbReference type="GO" id="GO:0008897">
    <property type="term" value="F:holo-[acyl-carrier-protein] synthase activity"/>
    <property type="evidence" value="ECO:0007669"/>
    <property type="project" value="InterPro"/>
</dbReference>
<keyword evidence="2 4" id="KW-0808">Transferase</keyword>
<dbReference type="AlphaFoldDB" id="A0A0C4YMF1"/>
<dbReference type="GO" id="GO:0005829">
    <property type="term" value="C:cytosol"/>
    <property type="evidence" value="ECO:0007669"/>
    <property type="project" value="TreeGrafter"/>
</dbReference>
<dbReference type="InterPro" id="IPR050559">
    <property type="entry name" value="P-Pant_transferase_sf"/>
</dbReference>
<sequence length="232" mass="24213">MPAARIHVRVASVAGLAGQVPPARQWLGADEARRLDALQAGQRAAQFVAGRWIARQLLAQAYGGGWRDWTLSAAPDSPPQAIGPASAFLSLSHCGDHVACAVGLEPLGLDIERVLPRKGLDALVLAVSSDAERAALPALRPGGDPAAQREAFFQLWTLKEAWLKRGGGSLFQTMLGQAVAVSPAATPASANACTWRHGDAVLAIHATPPLSLPDTAPASLRYWCLAPASDAS</sequence>
<dbReference type="Pfam" id="PF01648">
    <property type="entry name" value="ACPS"/>
    <property type="match status" value="1"/>
</dbReference>
<dbReference type="PANTHER" id="PTHR12215">
    <property type="entry name" value="PHOSPHOPANTETHEINE TRANSFERASE"/>
    <property type="match status" value="1"/>
</dbReference>
<reference evidence="4 5" key="1">
    <citation type="journal article" date="2015" name="Genome Announc.">
        <title>Complete Genome Sequence of Cupriavidus basilensis 4G11, Isolated from the Oak Ridge Field Research Center Site.</title>
        <authorList>
            <person name="Ray J."/>
            <person name="Waters R.J."/>
            <person name="Skerker J.M."/>
            <person name="Kuehl J.V."/>
            <person name="Price M.N."/>
            <person name="Huang J."/>
            <person name="Chakraborty R."/>
            <person name="Arkin A.P."/>
            <person name="Deutschbauer A."/>
        </authorList>
    </citation>
    <scope>NUCLEOTIDE SEQUENCE [LARGE SCALE GENOMIC DNA]</scope>
    <source>
        <strain evidence="4">4G11</strain>
    </source>
</reference>
<dbReference type="EMBL" id="CP010537">
    <property type="protein sequence ID" value="AJG23750.1"/>
    <property type="molecule type" value="Genomic_DNA"/>
</dbReference>
<evidence type="ECO:0000313" key="4">
    <source>
        <dbReference type="EMBL" id="AJG23750.1"/>
    </source>
</evidence>
<accession>A0A0C4YMF1</accession>
<name>A0A0C4YMF1_9BURK</name>
<dbReference type="KEGG" id="cbw:RR42_s2168"/>
<evidence type="ECO:0000313" key="5">
    <source>
        <dbReference type="Proteomes" id="UP000031843"/>
    </source>
</evidence>
<dbReference type="GO" id="GO:0019878">
    <property type="term" value="P:lysine biosynthetic process via aminoadipic acid"/>
    <property type="evidence" value="ECO:0007669"/>
    <property type="project" value="TreeGrafter"/>
</dbReference>
<proteinExistence type="inferred from homology"/>
<dbReference type="RefSeq" id="WP_052495098.1">
    <property type="nucleotide sequence ID" value="NZ_CP010537.1"/>
</dbReference>
<protein>
    <submittedName>
        <fullName evidence="4">4'-phosphopantetheinyl transferase</fullName>
        <ecNumber evidence="4">2.7.8.-</ecNumber>
    </submittedName>
</protein>
<dbReference type="STRING" id="68895.RR42_s2168"/>
<evidence type="ECO:0000256" key="2">
    <source>
        <dbReference type="ARBA" id="ARBA00022679"/>
    </source>
</evidence>
<dbReference type="PANTHER" id="PTHR12215:SF10">
    <property type="entry name" value="L-AMINOADIPATE-SEMIALDEHYDE DEHYDROGENASE-PHOSPHOPANTETHEINYL TRANSFERASE"/>
    <property type="match status" value="1"/>
</dbReference>
<keyword evidence="5" id="KW-1185">Reference proteome</keyword>
<evidence type="ECO:0000259" key="3">
    <source>
        <dbReference type="Pfam" id="PF01648"/>
    </source>
</evidence>
<dbReference type="InterPro" id="IPR008278">
    <property type="entry name" value="4-PPantetheinyl_Trfase_dom"/>
</dbReference>
<dbReference type="GO" id="GO:0000287">
    <property type="term" value="F:magnesium ion binding"/>
    <property type="evidence" value="ECO:0007669"/>
    <property type="project" value="InterPro"/>
</dbReference>
<dbReference type="EC" id="2.7.8.-" evidence="4"/>
<dbReference type="Gene3D" id="3.90.470.20">
    <property type="entry name" value="4'-phosphopantetheinyl transferase domain"/>
    <property type="match status" value="1"/>
</dbReference>
<evidence type="ECO:0000256" key="1">
    <source>
        <dbReference type="ARBA" id="ARBA00010990"/>
    </source>
</evidence>
<dbReference type="InterPro" id="IPR037143">
    <property type="entry name" value="4-PPantetheinyl_Trfase_dom_sf"/>
</dbReference>
<organism evidence="4 5">
    <name type="scientific">Cupriavidus basilensis</name>
    <dbReference type="NCBI Taxonomy" id="68895"/>
    <lineage>
        <taxon>Bacteria</taxon>
        <taxon>Pseudomonadati</taxon>
        <taxon>Pseudomonadota</taxon>
        <taxon>Betaproteobacteria</taxon>
        <taxon>Burkholderiales</taxon>
        <taxon>Burkholderiaceae</taxon>
        <taxon>Cupriavidus</taxon>
    </lineage>
</organism>